<evidence type="ECO:0000313" key="1">
    <source>
        <dbReference type="EMBL" id="KKM20524.1"/>
    </source>
</evidence>
<reference evidence="1" key="1">
    <citation type="journal article" date="2015" name="Nature">
        <title>Complex archaea that bridge the gap between prokaryotes and eukaryotes.</title>
        <authorList>
            <person name="Spang A."/>
            <person name="Saw J.H."/>
            <person name="Jorgensen S.L."/>
            <person name="Zaremba-Niedzwiedzka K."/>
            <person name="Martijn J."/>
            <person name="Lind A.E."/>
            <person name="van Eijk R."/>
            <person name="Schleper C."/>
            <person name="Guy L."/>
            <person name="Ettema T.J."/>
        </authorList>
    </citation>
    <scope>NUCLEOTIDE SEQUENCE</scope>
</reference>
<organism evidence="1">
    <name type="scientific">marine sediment metagenome</name>
    <dbReference type="NCBI Taxonomy" id="412755"/>
    <lineage>
        <taxon>unclassified sequences</taxon>
        <taxon>metagenomes</taxon>
        <taxon>ecological metagenomes</taxon>
    </lineage>
</organism>
<proteinExistence type="predicted"/>
<dbReference type="AlphaFoldDB" id="A0A0F9IL83"/>
<comment type="caution">
    <text evidence="1">The sequence shown here is derived from an EMBL/GenBank/DDBJ whole genome shotgun (WGS) entry which is preliminary data.</text>
</comment>
<sequence>MKKWICSWLTMKRTQCLFIDIVEGKEVFEYIDCYGQKWMANYMRWGFRVKII</sequence>
<protein>
    <submittedName>
        <fullName evidence="1">Uncharacterized protein</fullName>
    </submittedName>
</protein>
<dbReference type="EMBL" id="LAZR01013748">
    <property type="protein sequence ID" value="KKM20524.1"/>
    <property type="molecule type" value="Genomic_DNA"/>
</dbReference>
<name>A0A0F9IL83_9ZZZZ</name>
<accession>A0A0F9IL83</accession>
<gene>
    <name evidence="1" type="ORF">LCGC14_1644590</name>
</gene>